<dbReference type="RefSeq" id="WP_107242639.1">
    <property type="nucleotide sequence ID" value="NZ_PYMJ01000008.1"/>
</dbReference>
<feature type="domain" description="VOC" evidence="2">
    <location>
        <begin position="6"/>
        <end position="129"/>
    </location>
</feature>
<accession>A0A2T3JIS2</accession>
<evidence type="ECO:0000259" key="2">
    <source>
        <dbReference type="PROSITE" id="PS51819"/>
    </source>
</evidence>
<dbReference type="SUPFAM" id="SSF54593">
    <property type="entry name" value="Glyoxalase/Bleomycin resistance protein/Dihydroxybiphenyl dioxygenase"/>
    <property type="match status" value="1"/>
</dbReference>
<dbReference type="GO" id="GO:0004462">
    <property type="term" value="F:lactoylglutathione lyase activity"/>
    <property type="evidence" value="ECO:0007669"/>
    <property type="project" value="InterPro"/>
</dbReference>
<dbReference type="EMBL" id="PYMJ01000008">
    <property type="protein sequence ID" value="PSU48890.1"/>
    <property type="molecule type" value="Genomic_DNA"/>
</dbReference>
<evidence type="ECO:0000313" key="4">
    <source>
        <dbReference type="Proteomes" id="UP000240987"/>
    </source>
</evidence>
<dbReference type="OrthoDB" id="9789841at2"/>
<dbReference type="InterPro" id="IPR018146">
    <property type="entry name" value="Glyoxalase_1_CS"/>
</dbReference>
<name>A0A2T3JIS2_9GAMM</name>
<dbReference type="PROSITE" id="PS51819">
    <property type="entry name" value="VOC"/>
    <property type="match status" value="1"/>
</dbReference>
<dbReference type="Proteomes" id="UP000240987">
    <property type="component" value="Unassembled WGS sequence"/>
</dbReference>
<keyword evidence="1" id="KW-0479">Metal-binding</keyword>
<gene>
    <name evidence="3" type="ORF">C9J12_10345</name>
</gene>
<dbReference type="CDD" id="cd06587">
    <property type="entry name" value="VOC"/>
    <property type="match status" value="1"/>
</dbReference>
<dbReference type="GO" id="GO:0046872">
    <property type="term" value="F:metal ion binding"/>
    <property type="evidence" value="ECO:0007669"/>
    <property type="project" value="UniProtKB-KW"/>
</dbReference>
<proteinExistence type="predicted"/>
<dbReference type="Pfam" id="PF00903">
    <property type="entry name" value="Glyoxalase"/>
    <property type="match status" value="1"/>
</dbReference>
<dbReference type="InterPro" id="IPR037523">
    <property type="entry name" value="VOC_core"/>
</dbReference>
<comment type="caution">
    <text evidence="3">The sequence shown here is derived from an EMBL/GenBank/DDBJ whole genome shotgun (WGS) entry which is preliminary data.</text>
</comment>
<dbReference type="InterPro" id="IPR029068">
    <property type="entry name" value="Glyas_Bleomycin-R_OHBP_Dase"/>
</dbReference>
<protein>
    <submittedName>
        <fullName evidence="3">Glyoxalase</fullName>
    </submittedName>
</protein>
<dbReference type="AlphaFoldDB" id="A0A2T3JIS2"/>
<organism evidence="3 4">
    <name type="scientific">Photobacterium frigidiphilum</name>
    <dbReference type="NCBI Taxonomy" id="264736"/>
    <lineage>
        <taxon>Bacteria</taxon>
        <taxon>Pseudomonadati</taxon>
        <taxon>Pseudomonadota</taxon>
        <taxon>Gammaproteobacteria</taxon>
        <taxon>Vibrionales</taxon>
        <taxon>Vibrionaceae</taxon>
        <taxon>Photobacterium</taxon>
    </lineage>
</organism>
<dbReference type="PROSITE" id="PS00934">
    <property type="entry name" value="GLYOXALASE_I_1"/>
    <property type="match status" value="1"/>
</dbReference>
<reference evidence="3 4" key="1">
    <citation type="submission" date="2018-01" db="EMBL/GenBank/DDBJ databases">
        <title>Whole genome sequencing of Histamine producing bacteria.</title>
        <authorList>
            <person name="Butler K."/>
        </authorList>
    </citation>
    <scope>NUCLEOTIDE SEQUENCE [LARGE SCALE GENOMIC DNA]</scope>
    <source>
        <strain evidence="3 4">JCM 12947</strain>
    </source>
</reference>
<keyword evidence="4" id="KW-1185">Reference proteome</keyword>
<dbReference type="InterPro" id="IPR004360">
    <property type="entry name" value="Glyas_Fos-R_dOase_dom"/>
</dbReference>
<sequence>MKQITRINHIGLRVRNFEIARDFYAKLGFEYITGPSGSEPVAIVEHPAGININFILNVDQNDDVNQLMDIETKHTGYTHVAIEVDSMVDTLAELSKLDIPLSGQAMKHPTGVSCFIRDPDKNVIEFIEYIGLNAFKK</sequence>
<dbReference type="Gene3D" id="3.10.180.10">
    <property type="entry name" value="2,3-Dihydroxybiphenyl 1,2-Dioxygenase, domain 1"/>
    <property type="match status" value="1"/>
</dbReference>
<evidence type="ECO:0000256" key="1">
    <source>
        <dbReference type="ARBA" id="ARBA00022723"/>
    </source>
</evidence>
<evidence type="ECO:0000313" key="3">
    <source>
        <dbReference type="EMBL" id="PSU48890.1"/>
    </source>
</evidence>